<accession>A0ABP7AKX9</accession>
<dbReference type="Proteomes" id="UP001500711">
    <property type="component" value="Unassembled WGS sequence"/>
</dbReference>
<sequence>MVACEGADAVEVVRGAGGLHESGGQGIVEEAVEMTLLVGAGGSDQDRRTGDSHRGALQNTLQIVISYTLTVTYRIHDRVNRYARERPLKE</sequence>
<evidence type="ECO:0000313" key="1">
    <source>
        <dbReference type="EMBL" id="GAA3634502.1"/>
    </source>
</evidence>
<organism evidence="1 2">
    <name type="scientific">Lentzea roselyniae</name>
    <dbReference type="NCBI Taxonomy" id="531940"/>
    <lineage>
        <taxon>Bacteria</taxon>
        <taxon>Bacillati</taxon>
        <taxon>Actinomycetota</taxon>
        <taxon>Actinomycetes</taxon>
        <taxon>Pseudonocardiales</taxon>
        <taxon>Pseudonocardiaceae</taxon>
        <taxon>Lentzea</taxon>
    </lineage>
</organism>
<evidence type="ECO:0000313" key="2">
    <source>
        <dbReference type="Proteomes" id="UP001500711"/>
    </source>
</evidence>
<keyword evidence="2" id="KW-1185">Reference proteome</keyword>
<proteinExistence type="predicted"/>
<comment type="caution">
    <text evidence="1">The sequence shown here is derived from an EMBL/GenBank/DDBJ whole genome shotgun (WGS) entry which is preliminary data.</text>
</comment>
<name>A0ABP7AKX9_9PSEU</name>
<protein>
    <submittedName>
        <fullName evidence="1">Uncharacterized protein</fullName>
    </submittedName>
</protein>
<dbReference type="EMBL" id="BAABBE010000005">
    <property type="protein sequence ID" value="GAA3634502.1"/>
    <property type="molecule type" value="Genomic_DNA"/>
</dbReference>
<reference evidence="2" key="1">
    <citation type="journal article" date="2019" name="Int. J. Syst. Evol. Microbiol.">
        <title>The Global Catalogue of Microorganisms (GCM) 10K type strain sequencing project: providing services to taxonomists for standard genome sequencing and annotation.</title>
        <authorList>
            <consortium name="The Broad Institute Genomics Platform"/>
            <consortium name="The Broad Institute Genome Sequencing Center for Infectious Disease"/>
            <person name="Wu L."/>
            <person name="Ma J."/>
        </authorList>
    </citation>
    <scope>NUCLEOTIDE SEQUENCE [LARGE SCALE GENOMIC DNA]</scope>
    <source>
        <strain evidence="2">JCM 17494</strain>
    </source>
</reference>
<gene>
    <name evidence="1" type="ORF">GCM10022267_21460</name>
</gene>